<dbReference type="AlphaFoldDB" id="I3YL26"/>
<reference evidence="2" key="1">
    <citation type="journal article" date="2013" name="Stand. Genomic Sci.">
        <title>Complete genome sequence of the bile-resistant pigment-producing anaerobe Alistipes finegoldii type strain (AHN2437(T)).</title>
        <authorList>
            <person name="Mavromatis K."/>
            <person name="Stackebrandt E."/>
            <person name="Munk C."/>
            <person name="Lapidus A."/>
            <person name="Nolan M."/>
            <person name="Lucas S."/>
            <person name="Hammon N."/>
            <person name="Deshpande S."/>
            <person name="Cheng J.F."/>
            <person name="Tapia R."/>
            <person name="Goodwin L.A."/>
            <person name="Pitluck S."/>
            <person name="Liolios K."/>
            <person name="Pagani I."/>
            <person name="Ivanova N."/>
            <person name="Mikhailova N."/>
            <person name="Huntemann M."/>
            <person name="Pati A."/>
            <person name="Chen A."/>
            <person name="Palaniappan K."/>
            <person name="Land M."/>
            <person name="Hauser L."/>
            <person name="Rohde M."/>
            <person name="Gronow S."/>
            <person name="Goker M."/>
            <person name="Detter J.C."/>
            <person name="Bristow J."/>
            <person name="Eisen J.A."/>
            <person name="Markowitz V."/>
            <person name="Hugenholtz P."/>
            <person name="Kyrpides N.C."/>
            <person name="Klenk H.P."/>
            <person name="Woyke T."/>
        </authorList>
    </citation>
    <scope>NUCLEOTIDE SEQUENCE</scope>
    <source>
        <strain evidence="2">DSM 17242 / JCM 16770 / AHN 2437 / CCUG 46020 / CIP 107999</strain>
    </source>
</reference>
<dbReference type="KEGG" id="afd:Alfi_1349"/>
<gene>
    <name evidence="1" type="ordered locus">Alfi_1349</name>
</gene>
<protein>
    <submittedName>
        <fullName evidence="1">Uncharacterized protein</fullName>
    </submittedName>
</protein>
<accession>I3YL26</accession>
<proteinExistence type="predicted"/>
<sequence>MKITPGESPGANERTIRTAGTNRLQHRIRFMEGLNHGTKIVNIPNNRPLCRIKSRMQDRNNSVTQLSQIYEEFISAARTRL</sequence>
<dbReference type="HOGENOM" id="CLU_2566263_0_0_10"/>
<organism evidence="1 2">
    <name type="scientific">Alistipes finegoldii (strain DSM 17242 / JCM 16770 / CCUG 46020 / CIP 107999 / KCTC 15236 / AHN 2437)</name>
    <dbReference type="NCBI Taxonomy" id="679935"/>
    <lineage>
        <taxon>Bacteria</taxon>
        <taxon>Pseudomonadati</taxon>
        <taxon>Bacteroidota</taxon>
        <taxon>Bacteroidia</taxon>
        <taxon>Bacteroidales</taxon>
        <taxon>Rikenellaceae</taxon>
        <taxon>Alistipes</taxon>
    </lineage>
</organism>
<dbReference type="EMBL" id="CP003274">
    <property type="protein sequence ID" value="AFL77694.1"/>
    <property type="molecule type" value="Genomic_DNA"/>
</dbReference>
<evidence type="ECO:0000313" key="2">
    <source>
        <dbReference type="Proteomes" id="UP000006052"/>
    </source>
</evidence>
<dbReference type="Proteomes" id="UP000006052">
    <property type="component" value="Chromosome"/>
</dbReference>
<dbReference type="STRING" id="679935.Alfi_1349"/>
<evidence type="ECO:0000313" key="1">
    <source>
        <dbReference type="EMBL" id="AFL77694.1"/>
    </source>
</evidence>
<name>I3YL26_ALIFI</name>